<dbReference type="InterPro" id="IPR015422">
    <property type="entry name" value="PyrdxlP-dep_Trfase_small"/>
</dbReference>
<dbReference type="PANTHER" id="PTHR21152:SF40">
    <property type="entry name" value="ALANINE--GLYOXYLATE AMINOTRANSFERASE"/>
    <property type="match status" value="1"/>
</dbReference>
<dbReference type="InterPro" id="IPR000192">
    <property type="entry name" value="Aminotrans_V_dom"/>
</dbReference>
<dbReference type="STRING" id="1048340.SAMN05444487_104145"/>
<evidence type="ECO:0000256" key="3">
    <source>
        <dbReference type="ARBA" id="ARBA00022576"/>
    </source>
</evidence>
<comment type="similarity">
    <text evidence="2 8">Belongs to the class-V pyridoxal-phosphate-dependent aminotransferase family.</text>
</comment>
<dbReference type="OrthoDB" id="389074at2"/>
<keyword evidence="4 11" id="KW-0808">Transferase</keyword>
<dbReference type="Pfam" id="PF00266">
    <property type="entry name" value="Aminotran_5"/>
    <property type="match status" value="1"/>
</dbReference>
<name>A0A1H2ULR5_9BACL</name>
<comment type="cofactor">
    <cofactor evidence="1 7 9">
        <name>pyridoxal 5'-phosphate</name>
        <dbReference type="ChEBI" id="CHEBI:597326"/>
    </cofactor>
</comment>
<evidence type="ECO:0000256" key="8">
    <source>
        <dbReference type="RuleBase" id="RU004075"/>
    </source>
</evidence>
<feature type="domain" description="Aminotransferase class V" evidence="10">
    <location>
        <begin position="51"/>
        <end position="326"/>
    </location>
</feature>
<dbReference type="PROSITE" id="PS00595">
    <property type="entry name" value="AA_TRANSFER_CLASS_5"/>
    <property type="match status" value="1"/>
</dbReference>
<dbReference type="AlphaFoldDB" id="A0A1H2ULR5"/>
<dbReference type="InterPro" id="IPR015424">
    <property type="entry name" value="PyrdxlP-dep_Trfase"/>
</dbReference>
<dbReference type="GO" id="GO:0019265">
    <property type="term" value="P:glycine biosynthetic process, by transamination of glyoxylate"/>
    <property type="evidence" value="ECO:0007669"/>
    <property type="project" value="TreeGrafter"/>
</dbReference>
<evidence type="ECO:0000313" key="11">
    <source>
        <dbReference type="EMBL" id="SDW57007.1"/>
    </source>
</evidence>
<dbReference type="FunFam" id="3.40.640.10:FF:000027">
    <property type="entry name" value="Serine--pyruvate aminotransferase, mitochondrial"/>
    <property type="match status" value="1"/>
</dbReference>
<sequence>MLPDKFRLQIPGPTPIPPGVQQAMAQPMIGHRDPDCSRMVVDLSRRLGPVFGTKEPVLIFTSSGTAALEAAAVNTLAPGEEAAVVVSGAFGDRFAKILERYGITLHRLDVPWGEACQPEILADFLRKHPQVKAVFLTYCETSTGVLHPIGELATVIRQETEALVIVDGVSCIGGVESRFDEWGLDILVTGSQKALMLPPGLAFAAVSERAWQVIENNPQPRFYLDFKTYRTNLEKETTPYTPAVSLLFGLTEVLQMIETEGFTQVIERHDLMMRMTRAGIRGMGLTLMTSDSDASPTVTSILGGNDWSSEDLRKELRRLSFRVAGGQQHLKGKIFRIGHMGYCDPVDVLSTIATIEVAAKRINAPVRLGAGIQAAEEELIHAPSLNH</sequence>
<feature type="modified residue" description="N6-(pyridoxal phosphate)lysine" evidence="7">
    <location>
        <position position="193"/>
    </location>
</feature>
<dbReference type="SUPFAM" id="SSF53383">
    <property type="entry name" value="PLP-dependent transferases"/>
    <property type="match status" value="1"/>
</dbReference>
<evidence type="ECO:0000256" key="1">
    <source>
        <dbReference type="ARBA" id="ARBA00001933"/>
    </source>
</evidence>
<dbReference type="EMBL" id="FNNQ01000004">
    <property type="protein sequence ID" value="SDW57007.1"/>
    <property type="molecule type" value="Genomic_DNA"/>
</dbReference>
<keyword evidence="3 11" id="KW-0032">Aminotransferase</keyword>
<dbReference type="RefSeq" id="WP_091737488.1">
    <property type="nucleotide sequence ID" value="NZ_FNNQ01000004.1"/>
</dbReference>
<evidence type="ECO:0000256" key="6">
    <source>
        <dbReference type="PIRSR" id="PIRSR000524-1"/>
    </source>
</evidence>
<evidence type="ECO:0000256" key="2">
    <source>
        <dbReference type="ARBA" id="ARBA00009236"/>
    </source>
</evidence>
<evidence type="ECO:0000259" key="10">
    <source>
        <dbReference type="Pfam" id="PF00266"/>
    </source>
</evidence>
<dbReference type="InterPro" id="IPR020578">
    <property type="entry name" value="Aminotrans_V_PyrdxlP_BS"/>
</dbReference>
<evidence type="ECO:0000256" key="7">
    <source>
        <dbReference type="PIRSR" id="PIRSR000524-50"/>
    </source>
</evidence>
<protein>
    <submittedName>
        <fullName evidence="11">Aspartate aminotransferase</fullName>
    </submittedName>
</protein>
<accession>A0A1H2ULR5</accession>
<proteinExistence type="inferred from homology"/>
<evidence type="ECO:0000256" key="4">
    <source>
        <dbReference type="ARBA" id="ARBA00022679"/>
    </source>
</evidence>
<dbReference type="Gene3D" id="3.90.1150.10">
    <property type="entry name" value="Aspartate Aminotransferase, domain 1"/>
    <property type="match status" value="1"/>
</dbReference>
<evidence type="ECO:0000256" key="9">
    <source>
        <dbReference type="RuleBase" id="RU004504"/>
    </source>
</evidence>
<dbReference type="Gene3D" id="3.40.640.10">
    <property type="entry name" value="Type I PLP-dependent aspartate aminotransferase-like (Major domain)"/>
    <property type="match status" value="1"/>
</dbReference>
<dbReference type="GO" id="GO:0008453">
    <property type="term" value="F:alanine-glyoxylate transaminase activity"/>
    <property type="evidence" value="ECO:0007669"/>
    <property type="project" value="TreeGrafter"/>
</dbReference>
<dbReference type="PIRSF" id="PIRSF000524">
    <property type="entry name" value="SPT"/>
    <property type="match status" value="1"/>
</dbReference>
<dbReference type="PANTHER" id="PTHR21152">
    <property type="entry name" value="AMINOTRANSFERASE CLASS V"/>
    <property type="match status" value="1"/>
</dbReference>
<gene>
    <name evidence="11" type="ORF">SAMN05444487_104145</name>
</gene>
<keyword evidence="5 7" id="KW-0663">Pyridoxal phosphate</keyword>
<evidence type="ECO:0000313" key="12">
    <source>
        <dbReference type="Proteomes" id="UP000198534"/>
    </source>
</evidence>
<reference evidence="11 12" key="1">
    <citation type="submission" date="2016-10" db="EMBL/GenBank/DDBJ databases">
        <authorList>
            <person name="de Groot N.N."/>
        </authorList>
    </citation>
    <scope>NUCLEOTIDE SEQUENCE [LARGE SCALE GENOMIC DNA]</scope>
    <source>
        <strain evidence="11 12">DSM 45610</strain>
    </source>
</reference>
<feature type="binding site" evidence="6">
    <location>
        <position position="336"/>
    </location>
    <ligand>
        <name>substrate</name>
    </ligand>
</feature>
<evidence type="ECO:0000256" key="5">
    <source>
        <dbReference type="ARBA" id="ARBA00022898"/>
    </source>
</evidence>
<organism evidence="11 12">
    <name type="scientific">Marininema mesophilum</name>
    <dbReference type="NCBI Taxonomy" id="1048340"/>
    <lineage>
        <taxon>Bacteria</taxon>
        <taxon>Bacillati</taxon>
        <taxon>Bacillota</taxon>
        <taxon>Bacilli</taxon>
        <taxon>Bacillales</taxon>
        <taxon>Thermoactinomycetaceae</taxon>
        <taxon>Marininema</taxon>
    </lineage>
</organism>
<dbReference type="GO" id="GO:0004760">
    <property type="term" value="F:L-serine-pyruvate transaminase activity"/>
    <property type="evidence" value="ECO:0007669"/>
    <property type="project" value="TreeGrafter"/>
</dbReference>
<dbReference type="Proteomes" id="UP000198534">
    <property type="component" value="Unassembled WGS sequence"/>
</dbReference>
<dbReference type="InterPro" id="IPR015421">
    <property type="entry name" value="PyrdxlP-dep_Trfase_major"/>
</dbReference>
<keyword evidence="12" id="KW-1185">Reference proteome</keyword>
<dbReference type="InterPro" id="IPR024169">
    <property type="entry name" value="SP_NH2Trfase/AEP_transaminase"/>
</dbReference>